<protein>
    <recommendedName>
        <fullName evidence="8">K Homology domain-containing protein</fullName>
    </recommendedName>
</protein>
<dbReference type="InterPro" id="IPR011032">
    <property type="entry name" value="GroES-like_sf"/>
</dbReference>
<keyword evidence="4" id="KW-0560">Oxidoreductase</keyword>
<dbReference type="InterPro" id="IPR004087">
    <property type="entry name" value="KH_dom"/>
</dbReference>
<keyword evidence="10" id="KW-1185">Reference proteome</keyword>
<comment type="caution">
    <text evidence="9">The sequence shown here is derived from an EMBL/GenBank/DDBJ whole genome shotgun (WGS) entry which is preliminary data.</text>
</comment>
<evidence type="ECO:0000256" key="3">
    <source>
        <dbReference type="ARBA" id="ARBA00022833"/>
    </source>
</evidence>
<dbReference type="EMBL" id="RZGK01000022">
    <property type="protein sequence ID" value="KAF9690910.1"/>
    <property type="molecule type" value="Genomic_DNA"/>
</dbReference>
<dbReference type="Pfam" id="PF00013">
    <property type="entry name" value="KH_1"/>
    <property type="match status" value="3"/>
</dbReference>
<evidence type="ECO:0000256" key="6">
    <source>
        <dbReference type="RuleBase" id="RU361277"/>
    </source>
</evidence>
<name>A0A8H7MDL5_9PLEO</name>
<feature type="region of interest" description="Disordered" evidence="7">
    <location>
        <begin position="655"/>
        <end position="721"/>
    </location>
</feature>
<dbReference type="CDD" id="cd22455">
    <property type="entry name" value="KH-I_Rnc1_rpt1"/>
    <property type="match status" value="1"/>
</dbReference>
<dbReference type="Pfam" id="PF08240">
    <property type="entry name" value="ADH_N"/>
    <property type="match status" value="1"/>
</dbReference>
<evidence type="ECO:0000259" key="8">
    <source>
        <dbReference type="SMART" id="SM00322"/>
    </source>
</evidence>
<evidence type="ECO:0000256" key="1">
    <source>
        <dbReference type="ARBA" id="ARBA00001947"/>
    </source>
</evidence>
<dbReference type="SUPFAM" id="SSF50129">
    <property type="entry name" value="GroES-like"/>
    <property type="match status" value="1"/>
</dbReference>
<keyword evidence="5" id="KW-0694">RNA-binding</keyword>
<dbReference type="Proteomes" id="UP000651452">
    <property type="component" value="Unassembled WGS sequence"/>
</dbReference>
<accession>A0A8H7MDL5</accession>
<dbReference type="Pfam" id="PF00107">
    <property type="entry name" value="ADH_zinc_N"/>
    <property type="match status" value="1"/>
</dbReference>
<evidence type="ECO:0000256" key="7">
    <source>
        <dbReference type="SAM" id="MobiDB-lite"/>
    </source>
</evidence>
<dbReference type="InterPro" id="IPR036612">
    <property type="entry name" value="KH_dom_type_1_sf"/>
</dbReference>
<dbReference type="OrthoDB" id="1937934at2759"/>
<dbReference type="GO" id="GO:0008270">
    <property type="term" value="F:zinc ion binding"/>
    <property type="evidence" value="ECO:0007669"/>
    <property type="project" value="InterPro"/>
</dbReference>
<proteinExistence type="inferred from homology"/>
<dbReference type="SMART" id="SM00322">
    <property type="entry name" value="KH"/>
    <property type="match status" value="3"/>
</dbReference>
<dbReference type="SUPFAM" id="SSF51735">
    <property type="entry name" value="NAD(P)-binding Rossmann-fold domains"/>
    <property type="match status" value="1"/>
</dbReference>
<feature type="domain" description="K Homology" evidence="8">
    <location>
        <begin position="562"/>
        <end position="633"/>
    </location>
</feature>
<evidence type="ECO:0000313" key="9">
    <source>
        <dbReference type="EMBL" id="KAF9690910.1"/>
    </source>
</evidence>
<keyword evidence="2 6" id="KW-0479">Metal-binding</keyword>
<sequence>MSTDTMKAVVFHGPGKVTVEDRPIPKIKDDGDIIVKVDKTALCGSELHVFRGHQPSGTGFVMGHEFTGHVHEVGSSVKSVKVGDRVVSPFTTSCGECFYCQHGFSSRCTKSLLLGSTVLDGAQAQFVRVPTADGTVMKAPPKIKDEALVLMADIFPTGMFAAKNGFKHSTPEEIKESVVVLIGCGPVALCALCNITDYNPKHILAIDSVPSRLELAKSLGAEPWNFQTDREGLNQRVKELTDGRGADIVIEVVGLSPALRMGYELLRPWGVISSVGVHNGEIPWNGNEAYGKNLRVQMGRCPVRSIFAEALESLERHQDRLGFMADKIMPLSEAVEGYDMFDKMKVQKTCPQILPGLVWLRRLVTSLDRLLAPVRRRLSSSSSSSTSNISLSSALFLSRWPIRTDHLSPATFVIACPLPPASPSPHFLGHSYNMSAEDAQNSAGNANAIADQLDRLNVDGEAADVTPRTEQEYAESQLTLRAIVSSKEAGVIIGKAGKNVADLRDETGVRAGVSKVVQGVHDRVLSVTGSLSGISKAYGLVAKGLLDGAPSMGMGGVIRSDGTHPIRLLISHNQMGTIIGRQGLKIKQIQDASGVRMVAQKEMLPQSTERIVEVQGSPSGIEKAIWEIGKCLIDDHERGYGTVLYNPAVRVQPGAGPLTTNNGGAPAGLNSGRSYNRTGHGADFSDSPPSTFQRRSGSDAANRPPPPTHTEDGEKMQTQNISIPSDMVGCIIGRGGSKISEIRKTSGARISIAKAPHDDTGERMFTITGSASANEKALYLLYENLEAEKMRRSQAQD</sequence>
<feature type="domain" description="K Homology" evidence="8">
    <location>
        <begin position="476"/>
        <end position="546"/>
    </location>
</feature>
<comment type="cofactor">
    <cofactor evidence="1 6">
        <name>Zn(2+)</name>
        <dbReference type="ChEBI" id="CHEBI:29105"/>
    </cofactor>
</comment>
<dbReference type="Gene3D" id="3.40.50.720">
    <property type="entry name" value="NAD(P)-binding Rossmann-like Domain"/>
    <property type="match status" value="1"/>
</dbReference>
<dbReference type="PROSITE" id="PS00059">
    <property type="entry name" value="ADH_ZINC"/>
    <property type="match status" value="1"/>
</dbReference>
<feature type="domain" description="K Homology" evidence="8">
    <location>
        <begin position="715"/>
        <end position="786"/>
    </location>
</feature>
<organism evidence="9 10">
    <name type="scientific">Ascochyta lentis</name>
    <dbReference type="NCBI Taxonomy" id="205686"/>
    <lineage>
        <taxon>Eukaryota</taxon>
        <taxon>Fungi</taxon>
        <taxon>Dikarya</taxon>
        <taxon>Ascomycota</taxon>
        <taxon>Pezizomycotina</taxon>
        <taxon>Dothideomycetes</taxon>
        <taxon>Pleosporomycetidae</taxon>
        <taxon>Pleosporales</taxon>
        <taxon>Pleosporineae</taxon>
        <taxon>Didymellaceae</taxon>
        <taxon>Ascochyta</taxon>
    </lineage>
</organism>
<dbReference type="InterPro" id="IPR013149">
    <property type="entry name" value="ADH-like_C"/>
</dbReference>
<comment type="similarity">
    <text evidence="6">Belongs to the zinc-containing alcohol dehydrogenase family.</text>
</comment>
<keyword evidence="3 6" id="KW-0862">Zinc</keyword>
<gene>
    <name evidence="9" type="ORF">EKO04_011080</name>
</gene>
<dbReference type="Gene3D" id="3.90.180.10">
    <property type="entry name" value="Medium-chain alcohol dehydrogenases, catalytic domain"/>
    <property type="match status" value="1"/>
</dbReference>
<dbReference type="InterPro" id="IPR013154">
    <property type="entry name" value="ADH-like_N"/>
</dbReference>
<dbReference type="PANTHER" id="PTHR42813:SF2">
    <property type="entry name" value="DEHYDROGENASE, ZINC-CONTAINING, PUTATIVE (AFU_ORTHOLOGUE AFUA_2G02810)-RELATED"/>
    <property type="match status" value="1"/>
</dbReference>
<dbReference type="CDD" id="cd22456">
    <property type="entry name" value="KH-I_Rnc1_rpt2"/>
    <property type="match status" value="1"/>
</dbReference>
<dbReference type="CDD" id="cd08284">
    <property type="entry name" value="FDH_like_2"/>
    <property type="match status" value="1"/>
</dbReference>
<dbReference type="GO" id="GO:0003723">
    <property type="term" value="F:RNA binding"/>
    <property type="evidence" value="ECO:0007669"/>
    <property type="project" value="UniProtKB-UniRule"/>
</dbReference>
<dbReference type="PANTHER" id="PTHR42813">
    <property type="entry name" value="ZINC-TYPE ALCOHOL DEHYDROGENASE-LIKE"/>
    <property type="match status" value="1"/>
</dbReference>
<evidence type="ECO:0000256" key="2">
    <source>
        <dbReference type="ARBA" id="ARBA00022723"/>
    </source>
</evidence>
<dbReference type="Gene3D" id="3.30.1370.10">
    <property type="entry name" value="K Homology domain, type 1"/>
    <property type="match status" value="3"/>
</dbReference>
<evidence type="ECO:0000256" key="5">
    <source>
        <dbReference type="PROSITE-ProRule" id="PRU00117"/>
    </source>
</evidence>
<dbReference type="CDD" id="cd22457">
    <property type="entry name" value="KH-I_Rnc1_rpt3"/>
    <property type="match status" value="1"/>
</dbReference>
<dbReference type="InterPro" id="IPR002328">
    <property type="entry name" value="ADH_Zn_CS"/>
</dbReference>
<dbReference type="InterPro" id="IPR036291">
    <property type="entry name" value="NAD(P)-bd_dom_sf"/>
</dbReference>
<dbReference type="PROSITE" id="PS50084">
    <property type="entry name" value="KH_TYPE_1"/>
    <property type="match status" value="3"/>
</dbReference>
<reference evidence="9" key="1">
    <citation type="submission" date="2018-12" db="EMBL/GenBank/DDBJ databases">
        <authorList>
            <person name="Syme R.A."/>
            <person name="Farfan-Caceres L."/>
            <person name="Lichtenzveig J."/>
        </authorList>
    </citation>
    <scope>NUCLEOTIDE SEQUENCE</scope>
    <source>
        <strain evidence="9">Al4</strain>
    </source>
</reference>
<dbReference type="InterPro" id="IPR004088">
    <property type="entry name" value="KH_dom_type_1"/>
</dbReference>
<evidence type="ECO:0000313" key="10">
    <source>
        <dbReference type="Proteomes" id="UP000651452"/>
    </source>
</evidence>
<dbReference type="GO" id="GO:0016491">
    <property type="term" value="F:oxidoreductase activity"/>
    <property type="evidence" value="ECO:0007669"/>
    <property type="project" value="UniProtKB-KW"/>
</dbReference>
<dbReference type="AlphaFoldDB" id="A0A8H7MDL5"/>
<dbReference type="InterPro" id="IPR049786">
    <property type="entry name" value="Rnc1_KH-I_3"/>
</dbReference>
<evidence type="ECO:0000256" key="4">
    <source>
        <dbReference type="ARBA" id="ARBA00023002"/>
    </source>
</evidence>
<dbReference type="SUPFAM" id="SSF54791">
    <property type="entry name" value="Eukaryotic type KH-domain (KH-domain type I)"/>
    <property type="match status" value="3"/>
</dbReference>
<reference evidence="9" key="2">
    <citation type="submission" date="2020-09" db="EMBL/GenBank/DDBJ databases">
        <title>Reference genome assembly for Australian Ascochyta lentis isolate Al4.</title>
        <authorList>
            <person name="Lee R.C."/>
            <person name="Farfan-Caceres L.M."/>
            <person name="Debler J.W."/>
            <person name="Williams A.H."/>
            <person name="Henares B.M."/>
        </authorList>
    </citation>
    <scope>NUCLEOTIDE SEQUENCE</scope>
    <source>
        <strain evidence="9">Al4</strain>
    </source>
</reference>